<evidence type="ECO:0000313" key="2">
    <source>
        <dbReference type="EMBL" id="EJK76480.1"/>
    </source>
</evidence>
<name>K0TGE3_THAOC</name>
<evidence type="ECO:0000313" key="3">
    <source>
        <dbReference type="Proteomes" id="UP000266841"/>
    </source>
</evidence>
<proteinExistence type="predicted"/>
<dbReference type="EMBL" id="AGNL01002103">
    <property type="protein sequence ID" value="EJK76480.1"/>
    <property type="molecule type" value="Genomic_DNA"/>
</dbReference>
<dbReference type="Proteomes" id="UP000266841">
    <property type="component" value="Unassembled WGS sequence"/>
</dbReference>
<evidence type="ECO:0000256" key="1">
    <source>
        <dbReference type="SAM" id="MobiDB-lite"/>
    </source>
</evidence>
<feature type="region of interest" description="Disordered" evidence="1">
    <location>
        <begin position="319"/>
        <end position="341"/>
    </location>
</feature>
<organism evidence="2 3">
    <name type="scientific">Thalassiosira oceanica</name>
    <name type="common">Marine diatom</name>
    <dbReference type="NCBI Taxonomy" id="159749"/>
    <lineage>
        <taxon>Eukaryota</taxon>
        <taxon>Sar</taxon>
        <taxon>Stramenopiles</taxon>
        <taxon>Ochrophyta</taxon>
        <taxon>Bacillariophyta</taxon>
        <taxon>Coscinodiscophyceae</taxon>
        <taxon>Thalassiosirophycidae</taxon>
        <taxon>Thalassiosirales</taxon>
        <taxon>Thalassiosiraceae</taxon>
        <taxon>Thalassiosira</taxon>
    </lineage>
</organism>
<sequence>MASRRRVGFVTARPQRAGLLCSIDVAEAKICDSDRRAAAEIWLSCVSTTLNNRNDIAELFLTAVDGWGISPLDPYHALVWWPVGPLDSLGGQTKVVPEGLEGIFPESGIHLMTTGDDYEEIEINPNLEVTDETTFTFSFQVLEAATRHDAGASDDAVKAVVGGQAYSSGVQNYSIKPKERIDDGEAAFEGSPWENLKFNEGEKITSVKLVQEGAGLSIFYNLQVYNGVPITVDSRGADFLTFVVDFSGLSTIDTYNNFFYLPSVFEQDKFGDYNQQIKAAEKKKSLEPTTAVDKYGVTVDRLNPGKRYLISLEPVDSLQQSLTDGDNSKAKANVQQYTSCT</sequence>
<dbReference type="AlphaFoldDB" id="K0TGE3"/>
<reference evidence="2 3" key="1">
    <citation type="journal article" date="2012" name="Genome Biol.">
        <title>Genome and low-iron response of an oceanic diatom adapted to chronic iron limitation.</title>
        <authorList>
            <person name="Lommer M."/>
            <person name="Specht M."/>
            <person name="Roy A.S."/>
            <person name="Kraemer L."/>
            <person name="Andreson R."/>
            <person name="Gutowska M.A."/>
            <person name="Wolf J."/>
            <person name="Bergner S.V."/>
            <person name="Schilhabel M.B."/>
            <person name="Klostermeier U.C."/>
            <person name="Beiko R.G."/>
            <person name="Rosenstiel P."/>
            <person name="Hippler M."/>
            <person name="Laroche J."/>
        </authorList>
    </citation>
    <scope>NUCLEOTIDE SEQUENCE [LARGE SCALE GENOMIC DNA]</scope>
    <source>
        <strain evidence="2 3">CCMP1005</strain>
    </source>
</reference>
<accession>K0TGE3</accession>
<gene>
    <name evidence="2" type="ORF">THAOC_01756</name>
</gene>
<keyword evidence="3" id="KW-1185">Reference proteome</keyword>
<protein>
    <submittedName>
        <fullName evidence="2">Uncharacterized protein</fullName>
    </submittedName>
</protein>
<comment type="caution">
    <text evidence="2">The sequence shown here is derived from an EMBL/GenBank/DDBJ whole genome shotgun (WGS) entry which is preliminary data.</text>
</comment>
<feature type="non-terminal residue" evidence="2">
    <location>
        <position position="341"/>
    </location>
</feature>